<dbReference type="InterPro" id="IPR045265">
    <property type="entry name" value="AIR12_DOMON"/>
</dbReference>
<dbReference type="RefSeq" id="XP_012568947.1">
    <property type="nucleotide sequence ID" value="XM_012713493.2"/>
</dbReference>
<evidence type="ECO:0000256" key="7">
    <source>
        <dbReference type="ARBA" id="ARBA00022982"/>
    </source>
</evidence>
<evidence type="ECO:0000256" key="13">
    <source>
        <dbReference type="SAM" id="Phobius"/>
    </source>
</evidence>
<accession>A0A1S3DZL5</accession>
<evidence type="ECO:0000256" key="5">
    <source>
        <dbReference type="ARBA" id="ARBA00022723"/>
    </source>
</evidence>
<feature type="binding site" description="axial binding residue" evidence="12">
    <location>
        <position position="317"/>
    </location>
    <ligand>
        <name>heme b</name>
        <dbReference type="ChEBI" id="CHEBI:60344"/>
        <label>1</label>
    </ligand>
    <ligandPart>
        <name>Fe</name>
        <dbReference type="ChEBI" id="CHEBI:18248"/>
    </ligandPart>
</feature>
<evidence type="ECO:0000313" key="17">
    <source>
        <dbReference type="Proteomes" id="UP000087171"/>
    </source>
</evidence>
<keyword evidence="12" id="KW-0408">Iron</keyword>
<dbReference type="KEGG" id="cam:101510221"/>
<keyword evidence="2 11" id="KW-0813">Transport</keyword>
<name>A0A1S3DZL5_CICAR</name>
<dbReference type="RefSeq" id="XP_004492212.1">
    <property type="nucleotide sequence ID" value="XM_004492155.3"/>
</dbReference>
<organism evidence="17 19">
    <name type="scientific">Cicer arietinum</name>
    <name type="common">Chickpea</name>
    <name type="synonym">Garbanzo</name>
    <dbReference type="NCBI Taxonomy" id="3827"/>
    <lineage>
        <taxon>Eukaryota</taxon>
        <taxon>Viridiplantae</taxon>
        <taxon>Streptophyta</taxon>
        <taxon>Embryophyta</taxon>
        <taxon>Tracheophyta</taxon>
        <taxon>Spermatophyta</taxon>
        <taxon>Magnoliopsida</taxon>
        <taxon>eudicotyledons</taxon>
        <taxon>Gunneridae</taxon>
        <taxon>Pentapetalae</taxon>
        <taxon>rosids</taxon>
        <taxon>fabids</taxon>
        <taxon>Fabales</taxon>
        <taxon>Fabaceae</taxon>
        <taxon>Papilionoideae</taxon>
        <taxon>50 kb inversion clade</taxon>
        <taxon>NPAAA clade</taxon>
        <taxon>Hologalegina</taxon>
        <taxon>IRL clade</taxon>
        <taxon>Cicereae</taxon>
        <taxon>Cicer</taxon>
    </lineage>
</organism>
<protein>
    <recommendedName>
        <fullName evidence="11">Cytochrome b561 and DOMON domain-containing protein</fullName>
    </recommendedName>
</protein>
<evidence type="ECO:0000256" key="11">
    <source>
        <dbReference type="PIRNR" id="PIRNR037471"/>
    </source>
</evidence>
<evidence type="ECO:0000313" key="19">
    <source>
        <dbReference type="RefSeq" id="XP_012568947.1"/>
    </source>
</evidence>
<feature type="transmembrane region" description="Helical" evidence="13">
    <location>
        <begin position="348"/>
        <end position="371"/>
    </location>
</feature>
<keyword evidence="3" id="KW-0349">Heme</keyword>
<evidence type="ECO:0000256" key="4">
    <source>
        <dbReference type="ARBA" id="ARBA00022692"/>
    </source>
</evidence>
<dbReference type="PANTHER" id="PTHR23130">
    <property type="entry name" value="CYTOCHROME B561 AND DOMON DOMAIN-CONTAINING PROTEIN"/>
    <property type="match status" value="1"/>
</dbReference>
<evidence type="ECO:0000256" key="10">
    <source>
        <dbReference type="ARBA" id="ARBA00053871"/>
    </source>
</evidence>
<feature type="transmembrane region" description="Helical" evidence="13">
    <location>
        <begin position="313"/>
        <end position="336"/>
    </location>
</feature>
<evidence type="ECO:0000313" key="18">
    <source>
        <dbReference type="RefSeq" id="XP_004492212.1"/>
    </source>
</evidence>
<evidence type="ECO:0000256" key="12">
    <source>
        <dbReference type="PIRSR" id="PIRSR037471-1"/>
    </source>
</evidence>
<comment type="subcellular location">
    <subcellularLocation>
        <location evidence="1">Membrane</location>
        <topology evidence="1">Multi-pass membrane protein</topology>
    </subcellularLocation>
</comment>
<dbReference type="PROSITE" id="PS50939">
    <property type="entry name" value="CYTOCHROME_B561"/>
    <property type="match status" value="1"/>
</dbReference>
<keyword evidence="6 14" id="KW-0732">Signal</keyword>
<dbReference type="FunFam" id="1.20.120.1770:FF:000007">
    <property type="entry name" value="Cytochrome b561 and DOMON domain-containing protein"/>
    <property type="match status" value="1"/>
</dbReference>
<dbReference type="Pfam" id="PF04526">
    <property type="entry name" value="DUF568"/>
    <property type="match status" value="1"/>
</dbReference>
<feature type="signal peptide" evidence="14">
    <location>
        <begin position="1"/>
        <end position="27"/>
    </location>
</feature>
<dbReference type="PANTHER" id="PTHR23130:SF195">
    <property type="entry name" value="CYTOCHROME B561 AND DOMON DOMAIN-CONTAINING PROTEIN"/>
    <property type="match status" value="1"/>
</dbReference>
<comment type="function">
    <text evidence="10">May act as a catecholamine-responsive trans-membrane electron transporter.</text>
</comment>
<dbReference type="PIRSF" id="PIRSF037471">
    <property type="entry name" value="UCP037471"/>
    <property type="match status" value="1"/>
</dbReference>
<evidence type="ECO:0000256" key="2">
    <source>
        <dbReference type="ARBA" id="ARBA00022448"/>
    </source>
</evidence>
<feature type="domain" description="DOMON" evidence="15">
    <location>
        <begin position="50"/>
        <end position="162"/>
    </location>
</feature>
<keyword evidence="7 11" id="KW-0249">Electron transport</keyword>
<dbReference type="OrthoDB" id="2419613at2759"/>
<proteinExistence type="predicted"/>
<dbReference type="InterPro" id="IPR006593">
    <property type="entry name" value="Cyt_b561/ferric_Rdtase_TM"/>
</dbReference>
<sequence>MSSPPSTPNSIPFLFFLLSLFLTSVSSLQCSTQKLTGTKVYPNCIDLPVLNSFLHYTHDPSNSTLSVAFVAAPPNPSGWISWGINPTGTGMAGAQVLVAFKNNGVMAVKKLNLKSYSIIIPGNLSVEVWDIKVEEDGGLMKIFATVKVPVSVDSVNHVWQVGPSVTNGMIGRHEFNPENLNSKGRLSFNGDKGSDDDSNAPVDFTTKKKNIHGVLNTVSWGILFPLGVIIARYMRIFPSADPAWFYLHVGCQLSAYVLGVAGWATGMKLGSESEGIQFSAHRNIGITLFCLATIQIFALFLRPNKDHKYRFYWNIYHHSFGYTIIILGILNIFRGFDILNPQKIWKSAYILSIIALAVVALLLEVITWIVVLRRKSRNSNKTYDGYNNGQNRQQPHSI</sequence>
<dbReference type="PROSITE" id="PS50836">
    <property type="entry name" value="DOMON"/>
    <property type="match status" value="1"/>
</dbReference>
<feature type="transmembrane region" description="Helical" evidence="13">
    <location>
        <begin position="284"/>
        <end position="301"/>
    </location>
</feature>
<keyword evidence="4 13" id="KW-0812">Transmembrane</keyword>
<evidence type="ECO:0000256" key="14">
    <source>
        <dbReference type="SAM" id="SignalP"/>
    </source>
</evidence>
<dbReference type="GeneID" id="101510221"/>
<evidence type="ECO:0000256" key="6">
    <source>
        <dbReference type="ARBA" id="ARBA00022729"/>
    </source>
</evidence>
<feature type="chain" id="PRO_5010813696" description="Cytochrome b561 and DOMON domain-containing protein" evidence="14">
    <location>
        <begin position="28"/>
        <end position="398"/>
    </location>
</feature>
<evidence type="ECO:0000259" key="15">
    <source>
        <dbReference type="PROSITE" id="PS50836"/>
    </source>
</evidence>
<evidence type="ECO:0000259" key="16">
    <source>
        <dbReference type="PROSITE" id="PS50939"/>
    </source>
</evidence>
<dbReference type="SMART" id="SM00665">
    <property type="entry name" value="B561"/>
    <property type="match status" value="1"/>
</dbReference>
<reference evidence="18 19" key="2">
    <citation type="submission" date="2025-04" db="UniProtKB">
        <authorList>
            <consortium name="RefSeq"/>
        </authorList>
    </citation>
    <scope>IDENTIFICATION</scope>
    <source>
        <tissue evidence="18 19">Etiolated seedlings</tissue>
    </source>
</reference>
<feature type="binding site" description="axial binding residue" evidence="12">
    <location>
        <position position="248"/>
    </location>
    <ligand>
        <name>heme b</name>
        <dbReference type="ChEBI" id="CHEBI:60344"/>
        <label>1</label>
    </ligand>
    <ligandPart>
        <name>Fe</name>
        <dbReference type="ChEBI" id="CHEBI:18248"/>
    </ligandPart>
</feature>
<comment type="cofactor">
    <cofactor evidence="11">
        <name>heme b</name>
        <dbReference type="ChEBI" id="CHEBI:60344"/>
    </cofactor>
    <text evidence="11">Binds 2 heme b groups non-covalently.</text>
</comment>
<evidence type="ECO:0000256" key="3">
    <source>
        <dbReference type="ARBA" id="ARBA00022617"/>
    </source>
</evidence>
<keyword evidence="5 12" id="KW-0479">Metal-binding</keyword>
<dbReference type="CDD" id="cd08760">
    <property type="entry name" value="Cyt_b561_FRRS1_like"/>
    <property type="match status" value="1"/>
</dbReference>
<dbReference type="AlphaFoldDB" id="A0A1S3DZL5"/>
<dbReference type="STRING" id="3827.A0A1S3DZL5"/>
<evidence type="ECO:0000256" key="9">
    <source>
        <dbReference type="ARBA" id="ARBA00023136"/>
    </source>
</evidence>
<feature type="binding site" description="axial binding residue" evidence="12">
    <location>
        <position position="212"/>
    </location>
    <ligand>
        <name>heme b</name>
        <dbReference type="ChEBI" id="CHEBI:60344"/>
        <label>1</label>
    </ligand>
    <ligandPart>
        <name>Fe</name>
        <dbReference type="ChEBI" id="CHEBI:18248"/>
    </ligandPart>
</feature>
<dbReference type="PaxDb" id="3827-XP_004492212.1"/>
<keyword evidence="8 13" id="KW-1133">Transmembrane helix</keyword>
<dbReference type="InterPro" id="IPR005018">
    <property type="entry name" value="DOMON_domain"/>
</dbReference>
<dbReference type="InterPro" id="IPR017214">
    <property type="entry name" value="UCP037471"/>
</dbReference>
<feature type="binding site" description="axial binding residue" evidence="12">
    <location>
        <position position="281"/>
    </location>
    <ligand>
        <name>heme b</name>
        <dbReference type="ChEBI" id="CHEBI:60344"/>
        <label>1</label>
    </ligand>
    <ligandPart>
        <name>Fe</name>
        <dbReference type="ChEBI" id="CHEBI:18248"/>
    </ligandPart>
</feature>
<dbReference type="CDD" id="cd09629">
    <property type="entry name" value="DOMON_CIL1_like"/>
    <property type="match status" value="1"/>
</dbReference>
<dbReference type="Gene3D" id="1.20.120.1770">
    <property type="match status" value="1"/>
</dbReference>
<keyword evidence="17" id="KW-1185">Reference proteome</keyword>
<evidence type="ECO:0000256" key="1">
    <source>
        <dbReference type="ARBA" id="ARBA00004141"/>
    </source>
</evidence>
<dbReference type="Pfam" id="PF03188">
    <property type="entry name" value="Cytochrom_B561"/>
    <property type="match status" value="1"/>
</dbReference>
<dbReference type="eggNOG" id="KOG4293">
    <property type="taxonomic scope" value="Eukaryota"/>
</dbReference>
<feature type="transmembrane region" description="Helical" evidence="13">
    <location>
        <begin position="211"/>
        <end position="231"/>
    </location>
</feature>
<dbReference type="GO" id="GO:0046872">
    <property type="term" value="F:metal ion binding"/>
    <property type="evidence" value="ECO:0007669"/>
    <property type="project" value="UniProtKB-KW"/>
</dbReference>
<dbReference type="GO" id="GO:0016020">
    <property type="term" value="C:membrane"/>
    <property type="evidence" value="ECO:0007669"/>
    <property type="project" value="UniProtKB-SubCell"/>
</dbReference>
<reference evidence="17" key="1">
    <citation type="journal article" date="2013" name="Nat. Biotechnol.">
        <title>Draft genome sequence of chickpea (Cicer arietinum) provides a resource for trait improvement.</title>
        <authorList>
            <person name="Varshney R.K."/>
            <person name="Song C."/>
            <person name="Saxena R.K."/>
            <person name="Azam S."/>
            <person name="Yu S."/>
            <person name="Sharpe A.G."/>
            <person name="Cannon S."/>
            <person name="Baek J."/>
            <person name="Rosen B.D."/>
            <person name="Tar'an B."/>
            <person name="Millan T."/>
            <person name="Zhang X."/>
            <person name="Ramsay L.D."/>
            <person name="Iwata A."/>
            <person name="Wang Y."/>
            <person name="Nelson W."/>
            <person name="Farmer A.D."/>
            <person name="Gaur P.M."/>
            <person name="Soderlund C."/>
            <person name="Penmetsa R.V."/>
            <person name="Xu C."/>
            <person name="Bharti A.K."/>
            <person name="He W."/>
            <person name="Winter P."/>
            <person name="Zhao S."/>
            <person name="Hane J.K."/>
            <person name="Carrasquilla-Garcia N."/>
            <person name="Condie J.A."/>
            <person name="Upadhyaya H.D."/>
            <person name="Luo M.C."/>
            <person name="Thudi M."/>
            <person name="Gowda C.L."/>
            <person name="Singh N.P."/>
            <person name="Lichtenzveig J."/>
            <person name="Gali K.K."/>
            <person name="Rubio J."/>
            <person name="Nadarajan N."/>
            <person name="Dolezel J."/>
            <person name="Bansal K.C."/>
            <person name="Xu X."/>
            <person name="Edwards D."/>
            <person name="Zhang G."/>
            <person name="Kahl G."/>
            <person name="Gil J."/>
            <person name="Singh K.B."/>
            <person name="Datta S.K."/>
            <person name="Jackson S.A."/>
            <person name="Wang J."/>
            <person name="Cook D.R."/>
        </authorList>
    </citation>
    <scope>NUCLEOTIDE SEQUENCE [LARGE SCALE GENOMIC DNA]</scope>
    <source>
        <strain evidence="17">cv. CDC Frontier</strain>
    </source>
</reference>
<evidence type="ECO:0000256" key="8">
    <source>
        <dbReference type="ARBA" id="ARBA00022989"/>
    </source>
</evidence>
<feature type="domain" description="Cytochrome b561" evidence="16">
    <location>
        <begin position="169"/>
        <end position="372"/>
    </location>
</feature>
<dbReference type="Proteomes" id="UP000087171">
    <property type="component" value="Chromosome Ca3"/>
</dbReference>
<gene>
    <name evidence="18 19" type="primary">LOC101510221</name>
</gene>
<keyword evidence="9 11" id="KW-0472">Membrane</keyword>